<dbReference type="Proteomes" id="UP000828048">
    <property type="component" value="Chromosome 9"/>
</dbReference>
<name>A0ACB7ZJZ4_9ERIC</name>
<proteinExistence type="predicted"/>
<evidence type="ECO:0000313" key="2">
    <source>
        <dbReference type="Proteomes" id="UP000828048"/>
    </source>
</evidence>
<sequence length="384" mass="43235">MKLSAGRGSDGDGRGSDGDGGKRWRRRSSNFTYSTSTFFCNQRVALGQQNSAMVSDSDLVDRLRQLLRTSDLSTTTATVLRRTLEEEYGVDLSERKGFIRRRIELFLEGRDDEMTTENDGVDNNIAEEVIEGEGVESVVTDDDDKIGCEEDSGEGEEVEEERGGKRMRREERSDKVANAVKKKPGGFMIPCGLSPQLQTIVGASELARPEVVKRMWAYIREKNLQDPKNKRKIICDKALFAIFCVKSIDMFEMSKALSKHIRPLNDEDVSGKSSQKKKQRKHGREVSNEQQVKKQEGKTSGFLAPLPLSDALVKFIGTGENELSRSDVVKRMWEYIKQKGLQDPSDKKTIICDGKLKELFEVDSFTGFLVSKLLTAHFVKGREQ</sequence>
<dbReference type="EMBL" id="CM037159">
    <property type="protein sequence ID" value="KAH7865794.1"/>
    <property type="molecule type" value="Genomic_DNA"/>
</dbReference>
<organism evidence="1 2">
    <name type="scientific">Vaccinium darrowii</name>
    <dbReference type="NCBI Taxonomy" id="229202"/>
    <lineage>
        <taxon>Eukaryota</taxon>
        <taxon>Viridiplantae</taxon>
        <taxon>Streptophyta</taxon>
        <taxon>Embryophyta</taxon>
        <taxon>Tracheophyta</taxon>
        <taxon>Spermatophyta</taxon>
        <taxon>Magnoliopsida</taxon>
        <taxon>eudicotyledons</taxon>
        <taxon>Gunneridae</taxon>
        <taxon>Pentapetalae</taxon>
        <taxon>asterids</taxon>
        <taxon>Ericales</taxon>
        <taxon>Ericaceae</taxon>
        <taxon>Vaccinioideae</taxon>
        <taxon>Vaccinieae</taxon>
        <taxon>Vaccinium</taxon>
    </lineage>
</organism>
<evidence type="ECO:0000313" key="1">
    <source>
        <dbReference type="EMBL" id="KAH7865794.1"/>
    </source>
</evidence>
<comment type="caution">
    <text evidence="1">The sequence shown here is derived from an EMBL/GenBank/DDBJ whole genome shotgun (WGS) entry which is preliminary data.</text>
</comment>
<protein>
    <submittedName>
        <fullName evidence="1">Uncharacterized protein</fullName>
    </submittedName>
</protein>
<keyword evidence="2" id="KW-1185">Reference proteome</keyword>
<reference evidence="1 2" key="1">
    <citation type="journal article" date="2021" name="Hortic Res">
        <title>High-quality reference genome and annotation aids understanding of berry development for evergreen blueberry (Vaccinium darrowii).</title>
        <authorList>
            <person name="Yu J."/>
            <person name="Hulse-Kemp A.M."/>
            <person name="Babiker E."/>
            <person name="Staton M."/>
        </authorList>
    </citation>
    <scope>NUCLEOTIDE SEQUENCE [LARGE SCALE GENOMIC DNA]</scope>
    <source>
        <strain evidence="2">cv. NJ 8807/NJ 8810</strain>
        <tissue evidence="1">Young leaf</tissue>
    </source>
</reference>
<gene>
    <name evidence="1" type="ORF">Vadar_011219</name>
</gene>
<accession>A0ACB7ZJZ4</accession>